<dbReference type="AlphaFoldDB" id="A0A0D3EC88"/>
<dbReference type="InterPro" id="IPR037500">
    <property type="entry name" value="Msp1"/>
</dbReference>
<evidence type="ECO:0000256" key="1">
    <source>
        <dbReference type="SAM" id="MobiDB-lite"/>
    </source>
</evidence>
<name>A0A0D3EC88_BRAOL</name>
<evidence type="ECO:0000313" key="2">
    <source>
        <dbReference type="EnsemblPlants" id="Bo9g133580.1"/>
    </source>
</evidence>
<keyword evidence="3" id="KW-1185">Reference proteome</keyword>
<dbReference type="Proteomes" id="UP000032141">
    <property type="component" value="Chromosome C9"/>
</dbReference>
<dbReference type="GO" id="GO:0042138">
    <property type="term" value="P:meiotic DNA double-strand break formation"/>
    <property type="evidence" value="ECO:0007669"/>
    <property type="project" value="InterPro"/>
</dbReference>
<dbReference type="GO" id="GO:0000212">
    <property type="term" value="P:meiotic spindle organization"/>
    <property type="evidence" value="ECO:0007669"/>
    <property type="project" value="InterPro"/>
</dbReference>
<reference evidence="2" key="2">
    <citation type="submission" date="2015-03" db="UniProtKB">
        <authorList>
            <consortium name="EnsemblPlants"/>
        </authorList>
    </citation>
    <scope>IDENTIFICATION</scope>
</reference>
<organism evidence="2 3">
    <name type="scientific">Brassica oleracea var. oleracea</name>
    <dbReference type="NCBI Taxonomy" id="109376"/>
    <lineage>
        <taxon>Eukaryota</taxon>
        <taxon>Viridiplantae</taxon>
        <taxon>Streptophyta</taxon>
        <taxon>Embryophyta</taxon>
        <taxon>Tracheophyta</taxon>
        <taxon>Spermatophyta</taxon>
        <taxon>Magnoliopsida</taxon>
        <taxon>eudicotyledons</taxon>
        <taxon>Gunneridae</taxon>
        <taxon>Pentapetalae</taxon>
        <taxon>rosids</taxon>
        <taxon>malvids</taxon>
        <taxon>Brassicales</taxon>
        <taxon>Brassicaceae</taxon>
        <taxon>Brassiceae</taxon>
        <taxon>Brassica</taxon>
    </lineage>
</organism>
<sequence>NNKIEEIPPPSPLELLGSKSKGGNWSVPWISWDDRKHRLYALGVEELSHRMERAICTCTLNDINVLDRSPVFDDIIQGRAPQVTYTVNGKEYQLAYCLTDEDHMEKEKEESLRLAIAVSLLRSKIQNRLSSSSTSLCDAPSETDPLLWKQKNRRSSSSTSRCGAPPSDTDALRWKQKAKERKKEIIRLQEDLKDAESCDLFPANASCKCYFFDNLGEFSGRRIGEASEPRFNDALRRRFLRIARIRGRRKSTRPSQRLPLSGLLTSEPEYEDEAEQLRISIDFLLELSQAADSSASYFSNWSHQAVDFILGNTIQSLDLQTNNLIPELQFPFIGSLCCTYETNVCSCSSSYNNMLALFLHTQASLKKLISMGRTLESVEESISFMITQLIARMCTPFKGNEVKQLETSVGLYVQHLIRKLGSDPYIGQRAIFAISQRISILAENLLVMDPFDESFPEMDECMFILIQLIEFLISDYLLSWAENEAFETVVFEEWISSVVHTRKAVAALEERNGLYLLFMDRVTGELAKRVAHVNDEVGVPRKLGVFIRKRRGFRYRRPHSTTRSASATLLPGSFHVTACLASSFLLPLLL</sequence>
<dbReference type="GO" id="GO:0007140">
    <property type="term" value="P:male meiotic nuclear division"/>
    <property type="evidence" value="ECO:0007669"/>
    <property type="project" value="TreeGrafter"/>
</dbReference>
<dbReference type="eggNOG" id="ENOG502QVCM">
    <property type="taxonomic scope" value="Eukaryota"/>
</dbReference>
<dbReference type="HOGENOM" id="CLU_462809_0_0_1"/>
<dbReference type="OMA" id="IARMCTP"/>
<dbReference type="InterPro" id="IPR006912">
    <property type="entry name" value="Harbinger_derived_prot"/>
</dbReference>
<feature type="region of interest" description="Disordered" evidence="1">
    <location>
        <begin position="148"/>
        <end position="175"/>
    </location>
</feature>
<dbReference type="STRING" id="109376.A0A0D3EC88"/>
<accession>A0A0D3EC88</accession>
<proteinExistence type="predicted"/>
<reference evidence="2 3" key="1">
    <citation type="journal article" date="2014" name="Genome Biol.">
        <title>Transcriptome and methylome profiling reveals relics of genome dominance in the mesopolyploid Brassica oleracea.</title>
        <authorList>
            <person name="Parkin I.A."/>
            <person name="Koh C."/>
            <person name="Tang H."/>
            <person name="Robinson S.J."/>
            <person name="Kagale S."/>
            <person name="Clarke W.E."/>
            <person name="Town C.D."/>
            <person name="Nixon J."/>
            <person name="Krishnakumar V."/>
            <person name="Bidwell S.L."/>
            <person name="Denoeud F."/>
            <person name="Belcram H."/>
            <person name="Links M.G."/>
            <person name="Just J."/>
            <person name="Clarke C."/>
            <person name="Bender T."/>
            <person name="Huebert T."/>
            <person name="Mason A.S."/>
            <person name="Pires J.C."/>
            <person name="Barker G."/>
            <person name="Moore J."/>
            <person name="Walley P.G."/>
            <person name="Manoli S."/>
            <person name="Batley J."/>
            <person name="Edwards D."/>
            <person name="Nelson M.N."/>
            <person name="Wang X."/>
            <person name="Paterson A.H."/>
            <person name="King G."/>
            <person name="Bancroft I."/>
            <person name="Chalhoub B."/>
            <person name="Sharpe A.G."/>
        </authorList>
    </citation>
    <scope>NUCLEOTIDE SEQUENCE</scope>
    <source>
        <strain evidence="2 3">cv. TO1000</strain>
    </source>
</reference>
<dbReference type="GO" id="GO:0007059">
    <property type="term" value="P:chromosome segregation"/>
    <property type="evidence" value="ECO:0007669"/>
    <property type="project" value="TreeGrafter"/>
</dbReference>
<dbReference type="Pfam" id="PF04827">
    <property type="entry name" value="Plant_tran"/>
    <property type="match status" value="1"/>
</dbReference>
<dbReference type="PANTHER" id="PTHR35768:SF1">
    <property type="entry name" value="PROTEIN MULTIPOLAR SPINDLE 1"/>
    <property type="match status" value="1"/>
</dbReference>
<dbReference type="EnsemblPlants" id="Bo9g133580.1">
    <property type="protein sequence ID" value="Bo9g133580.1"/>
    <property type="gene ID" value="Bo9g133580"/>
</dbReference>
<evidence type="ECO:0000313" key="3">
    <source>
        <dbReference type="Proteomes" id="UP000032141"/>
    </source>
</evidence>
<dbReference type="PANTHER" id="PTHR35768">
    <property type="entry name" value="PROTEIN MULTIPOLAR SPINDLE 1"/>
    <property type="match status" value="1"/>
</dbReference>
<protein>
    <submittedName>
        <fullName evidence="2">Uncharacterized protein</fullName>
    </submittedName>
</protein>
<dbReference type="Gramene" id="Bo9g133580.1">
    <property type="protein sequence ID" value="Bo9g133580.1"/>
    <property type="gene ID" value="Bo9g133580"/>
</dbReference>